<feature type="compositionally biased region" description="Basic residues" evidence="1">
    <location>
        <begin position="1"/>
        <end position="15"/>
    </location>
</feature>
<name>D8QSG0_SELML</name>
<reference evidence="2 3" key="1">
    <citation type="journal article" date="2011" name="Science">
        <title>The Selaginella genome identifies genetic changes associated with the evolution of vascular plants.</title>
        <authorList>
            <person name="Banks J.A."/>
            <person name="Nishiyama T."/>
            <person name="Hasebe M."/>
            <person name="Bowman J.L."/>
            <person name="Gribskov M."/>
            <person name="dePamphilis C."/>
            <person name="Albert V.A."/>
            <person name="Aono N."/>
            <person name="Aoyama T."/>
            <person name="Ambrose B.A."/>
            <person name="Ashton N.W."/>
            <person name="Axtell M.J."/>
            <person name="Barker E."/>
            <person name="Barker M.S."/>
            <person name="Bennetzen J.L."/>
            <person name="Bonawitz N.D."/>
            <person name="Chapple C."/>
            <person name="Cheng C."/>
            <person name="Correa L.G."/>
            <person name="Dacre M."/>
            <person name="DeBarry J."/>
            <person name="Dreyer I."/>
            <person name="Elias M."/>
            <person name="Engstrom E.M."/>
            <person name="Estelle M."/>
            <person name="Feng L."/>
            <person name="Finet C."/>
            <person name="Floyd S.K."/>
            <person name="Frommer W.B."/>
            <person name="Fujita T."/>
            <person name="Gramzow L."/>
            <person name="Gutensohn M."/>
            <person name="Harholt J."/>
            <person name="Hattori M."/>
            <person name="Heyl A."/>
            <person name="Hirai T."/>
            <person name="Hiwatashi Y."/>
            <person name="Ishikawa M."/>
            <person name="Iwata M."/>
            <person name="Karol K.G."/>
            <person name="Koehler B."/>
            <person name="Kolukisaoglu U."/>
            <person name="Kubo M."/>
            <person name="Kurata T."/>
            <person name="Lalonde S."/>
            <person name="Li K."/>
            <person name="Li Y."/>
            <person name="Litt A."/>
            <person name="Lyons E."/>
            <person name="Manning G."/>
            <person name="Maruyama T."/>
            <person name="Michael T.P."/>
            <person name="Mikami K."/>
            <person name="Miyazaki S."/>
            <person name="Morinaga S."/>
            <person name="Murata T."/>
            <person name="Mueller-Roeber B."/>
            <person name="Nelson D.R."/>
            <person name="Obara M."/>
            <person name="Oguri Y."/>
            <person name="Olmstead R.G."/>
            <person name="Onodera N."/>
            <person name="Petersen B.L."/>
            <person name="Pils B."/>
            <person name="Prigge M."/>
            <person name="Rensing S.A."/>
            <person name="Riano-Pachon D.M."/>
            <person name="Roberts A.W."/>
            <person name="Sato Y."/>
            <person name="Scheller H.V."/>
            <person name="Schulz B."/>
            <person name="Schulz C."/>
            <person name="Shakirov E.V."/>
            <person name="Shibagaki N."/>
            <person name="Shinohara N."/>
            <person name="Shippen D.E."/>
            <person name="Soerensen I."/>
            <person name="Sotooka R."/>
            <person name="Sugimoto N."/>
            <person name="Sugita M."/>
            <person name="Sumikawa N."/>
            <person name="Tanurdzic M."/>
            <person name="Theissen G."/>
            <person name="Ulvskov P."/>
            <person name="Wakazuki S."/>
            <person name="Weng J.K."/>
            <person name="Willats W.W."/>
            <person name="Wipf D."/>
            <person name="Wolf P.G."/>
            <person name="Yang L."/>
            <person name="Zimmer A.D."/>
            <person name="Zhu Q."/>
            <person name="Mitros T."/>
            <person name="Hellsten U."/>
            <person name="Loque D."/>
            <person name="Otillar R."/>
            <person name="Salamov A."/>
            <person name="Schmutz J."/>
            <person name="Shapiro H."/>
            <person name="Lindquist E."/>
            <person name="Lucas S."/>
            <person name="Rokhsar D."/>
            <person name="Grigoriev I.V."/>
        </authorList>
    </citation>
    <scope>NUCLEOTIDE SEQUENCE [LARGE SCALE GENOMIC DNA]</scope>
</reference>
<proteinExistence type="predicted"/>
<dbReference type="Gramene" id="EFJ37426">
    <property type="protein sequence ID" value="EFJ37426"/>
    <property type="gene ID" value="SELMODRAFT_403762"/>
</dbReference>
<dbReference type="KEGG" id="smo:SELMODRAFT_403762"/>
<evidence type="ECO:0000313" key="2">
    <source>
        <dbReference type="EMBL" id="EFJ37426.1"/>
    </source>
</evidence>
<evidence type="ECO:0000313" key="3">
    <source>
        <dbReference type="Proteomes" id="UP000001514"/>
    </source>
</evidence>
<accession>D8QSG0</accession>
<dbReference type="InParanoid" id="D8QSG0"/>
<sequence length="172" mass="19800">MIHVKGRMKKRRSTHRGLPASIATSMNDGRREIVAAKEWSQTASSFSLEDVYNECTKRLKRLKSFTSKENKVDHPKSLVFEKENSTKILELKILSTYGIHAIVINTSVFPKIRIASSDNPLDVYMHLEHEEQYHHIVADLYAGYMSKFNEVHKTHHGLTSKDKINGYFIPDN</sequence>
<keyword evidence="3" id="KW-1185">Reference proteome</keyword>
<feature type="region of interest" description="Disordered" evidence="1">
    <location>
        <begin position="1"/>
        <end position="22"/>
    </location>
</feature>
<dbReference type="Proteomes" id="UP000001514">
    <property type="component" value="Unassembled WGS sequence"/>
</dbReference>
<protein>
    <submittedName>
        <fullName evidence="2">Uncharacterized protein</fullName>
    </submittedName>
</protein>
<organism evidence="3">
    <name type="scientific">Selaginella moellendorffii</name>
    <name type="common">Spikemoss</name>
    <dbReference type="NCBI Taxonomy" id="88036"/>
    <lineage>
        <taxon>Eukaryota</taxon>
        <taxon>Viridiplantae</taxon>
        <taxon>Streptophyta</taxon>
        <taxon>Embryophyta</taxon>
        <taxon>Tracheophyta</taxon>
        <taxon>Lycopodiopsida</taxon>
        <taxon>Selaginellales</taxon>
        <taxon>Selaginellaceae</taxon>
        <taxon>Selaginella</taxon>
    </lineage>
</organism>
<dbReference type="HOGENOM" id="CLU_1557881_0_0_1"/>
<gene>
    <name evidence="2" type="ORF">SELMODRAFT_403762</name>
</gene>
<evidence type="ECO:0000256" key="1">
    <source>
        <dbReference type="SAM" id="MobiDB-lite"/>
    </source>
</evidence>
<dbReference type="AlphaFoldDB" id="D8QSG0"/>
<dbReference type="EMBL" id="GL377566">
    <property type="protein sequence ID" value="EFJ37426.1"/>
    <property type="molecule type" value="Genomic_DNA"/>
</dbReference>